<reference evidence="1" key="1">
    <citation type="submission" date="2023-04" db="EMBL/GenBank/DDBJ databases">
        <title>Candida boidinii NBRC 1967.</title>
        <authorList>
            <person name="Ichikawa N."/>
            <person name="Sato H."/>
            <person name="Tonouchi N."/>
        </authorList>
    </citation>
    <scope>NUCLEOTIDE SEQUENCE</scope>
    <source>
        <strain evidence="1">NBRC 1967</strain>
    </source>
</reference>
<sequence>MNNSKRQSSILNMQRVSSSSDAPPLDFTDQLYPTYDKEEKGISKLNSIVFSSTQHSTDFNNNINSNNNNNSSSSMSNMERTSSHSTLQDHLYSSNDSGGNVGNTSNNSILDNTNSGNYVSPDLGFGTQATGNKSQLNHNSSNSNLSMMNTGYRPSLYKLNNNSSGTLLPLQTTISNVEFNNVRTSIERSREKDHYHYLHHNSEKPKSLHKASSSATLSRLGKKDNKLTRFFNKTVDKTKKKNEEMANSILGTSLTSTSSGSAGTLTNSILHGSGNLIGPGSGSGLSAKLKKPSDLSLQTNLMTSSRLNGESKSPLVRTSKEVERIASIGLASHDRSKTSISSMTSSAPQSKSKHRHYHHLLRSRKDPTKSSSNSNSKVRTETEALYAFHPSANGGGMSVNELQQLIQDLEKMGQTDAAVSVDRDTVADEAWSLLISLVNPLFKCERLKTPVEEVNKLVYLHLRLKTSQDRVTNSNNGVLSPVVSPTIANAQLGLPAPHFALNQFSPASSIGSPVSSSNVVLSEVCDFIKVGMNHLMNQVYVDETTHEVKLKRSIKLDMSLHSSSIRSKNYTLANPTNIDFEKGTAVLWDYFYSDIYFYLLGVFLPIDNEIDSILKNSSNSQTNHYGINGSGTTNGNGFKRKNFVRNMILTSFRDNIVIPLFEMDTPLDPDRDRKRDTEMSSVSAISNISFSQNSQSRSSIDRKRSNSKVNSVNDTSINGSSSMSNSAFGKNGTNSLNSQSVNNGSLQIQYDYTQILSLLQCFTILCSIQSNDTNQKIIENLLDQTKEKSRYIEATI</sequence>
<name>A0ACB5TME9_CANBO</name>
<accession>A0ACB5TME9</accession>
<proteinExistence type="predicted"/>
<comment type="caution">
    <text evidence="1">The sequence shown here is derived from an EMBL/GenBank/DDBJ whole genome shotgun (WGS) entry which is preliminary data.</text>
</comment>
<dbReference type="Proteomes" id="UP001165101">
    <property type="component" value="Unassembled WGS sequence"/>
</dbReference>
<keyword evidence="2" id="KW-1185">Reference proteome</keyword>
<evidence type="ECO:0000313" key="1">
    <source>
        <dbReference type="EMBL" id="GME91475.1"/>
    </source>
</evidence>
<evidence type="ECO:0000313" key="2">
    <source>
        <dbReference type="Proteomes" id="UP001165101"/>
    </source>
</evidence>
<gene>
    <name evidence="1" type="ORF">Cboi01_000231300</name>
</gene>
<dbReference type="EMBL" id="BSXV01001019">
    <property type="protein sequence ID" value="GME91475.1"/>
    <property type="molecule type" value="Genomic_DNA"/>
</dbReference>
<organism evidence="1 2">
    <name type="scientific">Candida boidinii</name>
    <name type="common">Yeast</name>
    <dbReference type="NCBI Taxonomy" id="5477"/>
    <lineage>
        <taxon>Eukaryota</taxon>
        <taxon>Fungi</taxon>
        <taxon>Dikarya</taxon>
        <taxon>Ascomycota</taxon>
        <taxon>Saccharomycotina</taxon>
        <taxon>Pichiomycetes</taxon>
        <taxon>Pichiales</taxon>
        <taxon>Pichiaceae</taxon>
        <taxon>Ogataea</taxon>
        <taxon>Ogataea/Candida clade</taxon>
    </lineage>
</organism>
<protein>
    <submittedName>
        <fullName evidence="1">Unnamed protein product</fullName>
    </submittedName>
</protein>